<organism evidence="2">
    <name type="scientific">bioreactor metagenome</name>
    <dbReference type="NCBI Taxonomy" id="1076179"/>
    <lineage>
        <taxon>unclassified sequences</taxon>
        <taxon>metagenomes</taxon>
        <taxon>ecological metagenomes</taxon>
    </lineage>
</organism>
<name>A0A645EDN3_9ZZZZ</name>
<dbReference type="AlphaFoldDB" id="A0A645EDN3"/>
<dbReference type="InterPro" id="IPR029100">
    <property type="entry name" value="Ntox50"/>
</dbReference>
<dbReference type="Pfam" id="PF15542">
    <property type="entry name" value="Ntox50"/>
    <property type="match status" value="1"/>
</dbReference>
<feature type="domain" description="Bacterial toxin 50" evidence="1">
    <location>
        <begin position="58"/>
        <end position="148"/>
    </location>
</feature>
<protein>
    <recommendedName>
        <fullName evidence="1">Bacterial toxin 50 domain-containing protein</fullName>
    </recommendedName>
</protein>
<accession>A0A645EDN3</accession>
<dbReference type="EMBL" id="VSSQ01045498">
    <property type="protein sequence ID" value="MPM99401.1"/>
    <property type="molecule type" value="Genomic_DNA"/>
</dbReference>
<evidence type="ECO:0000259" key="1">
    <source>
        <dbReference type="Pfam" id="PF15542"/>
    </source>
</evidence>
<proteinExistence type="predicted"/>
<evidence type="ECO:0000313" key="2">
    <source>
        <dbReference type="EMBL" id="MPM99401.1"/>
    </source>
</evidence>
<sequence>MLDELDAARKSGMTAREYAMSKGVPSSLSDEDAAIQDAYEQKMRMEDAGDANPNGIKINAGKQDKHILGTNNYEQSKASGANRSILKVNPQQLLDDFAGTGQKIGTNKERVDFGKVIGQYYDETTGVFVDTTQGIIHYDTKGGAHIVPSAPK</sequence>
<comment type="caution">
    <text evidence="2">The sequence shown here is derived from an EMBL/GenBank/DDBJ whole genome shotgun (WGS) entry which is preliminary data.</text>
</comment>
<reference evidence="2" key="1">
    <citation type="submission" date="2019-08" db="EMBL/GenBank/DDBJ databases">
        <authorList>
            <person name="Kucharzyk K."/>
            <person name="Murdoch R.W."/>
            <person name="Higgins S."/>
            <person name="Loffler F."/>
        </authorList>
    </citation>
    <scope>NUCLEOTIDE SEQUENCE</scope>
</reference>
<gene>
    <name evidence="2" type="ORF">SDC9_146592</name>
</gene>